<dbReference type="PROSITE" id="PS50943">
    <property type="entry name" value="HTH_CROC1"/>
    <property type="match status" value="1"/>
</dbReference>
<dbReference type="PANTHER" id="PTHR46797:SF1">
    <property type="entry name" value="METHYLPHOSPHONATE SYNTHASE"/>
    <property type="match status" value="1"/>
</dbReference>
<protein>
    <submittedName>
        <fullName evidence="3">Helix-turn-helix transcriptional regulator</fullName>
    </submittedName>
</protein>
<proteinExistence type="predicted"/>
<organism evidence="3 4">
    <name type="scientific">Thermatribacter velox</name>
    <dbReference type="NCBI Taxonomy" id="3039681"/>
    <lineage>
        <taxon>Bacteria</taxon>
        <taxon>Pseudomonadati</taxon>
        <taxon>Atribacterota</taxon>
        <taxon>Atribacteria</taxon>
        <taxon>Atribacterales</taxon>
        <taxon>Thermatribacteraceae</taxon>
        <taxon>Thermatribacter</taxon>
    </lineage>
</organism>
<reference evidence="3 4" key="1">
    <citation type="submission" date="2023-03" db="EMBL/GenBank/DDBJ databases">
        <title>Novel Species.</title>
        <authorList>
            <person name="Ma S."/>
        </authorList>
    </citation>
    <scope>NUCLEOTIDE SEQUENCE [LARGE SCALE GENOMIC DNA]</scope>
    <source>
        <strain evidence="3 4">B11</strain>
    </source>
</reference>
<keyword evidence="4" id="KW-1185">Reference proteome</keyword>
<evidence type="ECO:0000256" key="1">
    <source>
        <dbReference type="ARBA" id="ARBA00023125"/>
    </source>
</evidence>
<dbReference type="Pfam" id="PF01381">
    <property type="entry name" value="HTH_3"/>
    <property type="match status" value="1"/>
</dbReference>
<name>A0ABZ2YCZ1_9BACT</name>
<dbReference type="SMART" id="SM00530">
    <property type="entry name" value="HTH_XRE"/>
    <property type="match status" value="1"/>
</dbReference>
<dbReference type="InterPro" id="IPR050807">
    <property type="entry name" value="TransReg_Diox_bact_type"/>
</dbReference>
<dbReference type="PANTHER" id="PTHR46797">
    <property type="entry name" value="HTH-TYPE TRANSCRIPTIONAL REGULATOR"/>
    <property type="match status" value="1"/>
</dbReference>
<gene>
    <name evidence="3" type="ORF">QBE54_08230</name>
</gene>
<dbReference type="RefSeq" id="WP_369017722.1">
    <property type="nucleotide sequence ID" value="NZ_CP121689.1"/>
</dbReference>
<dbReference type="Proteomes" id="UP001461341">
    <property type="component" value="Chromosome"/>
</dbReference>
<evidence type="ECO:0000313" key="4">
    <source>
        <dbReference type="Proteomes" id="UP001461341"/>
    </source>
</evidence>
<sequence>MFFDQNGSVHQKNFMELMNMLDRKKLGAKLKEIRKMRGYSLRDLEELCGVSRTTTSLYERGKMENISLATLEKIAKVLKIDLGRLLAECGDENFKLQETSEEFDTLFFARVSELSPQAKQNILSYLEFLLEQEGKGKKQRRKRRVKEQEG</sequence>
<keyword evidence="1" id="KW-0238">DNA-binding</keyword>
<evidence type="ECO:0000313" key="3">
    <source>
        <dbReference type="EMBL" id="WZL75573.1"/>
    </source>
</evidence>
<evidence type="ECO:0000259" key="2">
    <source>
        <dbReference type="PROSITE" id="PS50943"/>
    </source>
</evidence>
<dbReference type="CDD" id="cd00093">
    <property type="entry name" value="HTH_XRE"/>
    <property type="match status" value="1"/>
</dbReference>
<accession>A0ABZ2YCZ1</accession>
<feature type="domain" description="HTH cro/C1-type" evidence="2">
    <location>
        <begin position="30"/>
        <end position="85"/>
    </location>
</feature>
<dbReference type="InterPro" id="IPR001387">
    <property type="entry name" value="Cro/C1-type_HTH"/>
</dbReference>
<dbReference type="InterPro" id="IPR010982">
    <property type="entry name" value="Lambda_DNA-bd_dom_sf"/>
</dbReference>
<dbReference type="SUPFAM" id="SSF47413">
    <property type="entry name" value="lambda repressor-like DNA-binding domains"/>
    <property type="match status" value="1"/>
</dbReference>
<dbReference type="Gene3D" id="1.10.260.40">
    <property type="entry name" value="lambda repressor-like DNA-binding domains"/>
    <property type="match status" value="1"/>
</dbReference>
<dbReference type="EMBL" id="CP121689">
    <property type="protein sequence ID" value="WZL75573.1"/>
    <property type="molecule type" value="Genomic_DNA"/>
</dbReference>